<sequence length="595" mass="63624">MVLSSSSLVAAESSEFVNEKVDRAPAHVHSSESQSIYAESQPGSSSHTIEAEERPEVFTSNFHEAAAVLVLTFSTVMNTASTGVMQIAVPALGRYFGISGGDLSWSVSSFQLMSGATILLFSGIADRIGRKRLVVFAYFWFALWCLIGSFTTNHIIFDVCRGMQGIASAACPSAGVGILGSTYKNGRRKNRVMAVFNAGAPIGAFLGVVTGGVTIQYINWRSIFYLYAIVYALLTLLAIFIVPGDNINDNVKLNPKQVYKRIMEIDLVGALMSITGCIGFVLAASQASSASKGWATPYVLIVLILSIAILCLFVWWESRVQNPLMPLKIWRAPGFAIVMLLILFAWMGFTGVLNFYGGLYLQDVMGASAIKSTLYLFPQTLASIATVSIVAAFLHVASGRLILVISSTLMLVASLLWALVPVGAPYYAMVLPAICLEVVSADLAYNVVNLHTLSTVSKREQSTAAGIFYTISHVAGSLGVSLSTSIVSSILNREVTAEQLKGVVAIPVAITAKAYKGAFWFSVATSAASLVCAVFAKVGKQGARPMMDDEANAVLFEDEEEEEEEEGDGAEGVDELSRLLIGASVETGYSAIEKS</sequence>
<feature type="transmembrane region" description="Helical" evidence="6">
    <location>
        <begin position="133"/>
        <end position="157"/>
    </location>
</feature>
<evidence type="ECO:0000256" key="5">
    <source>
        <dbReference type="SAM" id="MobiDB-lite"/>
    </source>
</evidence>
<dbReference type="PANTHER" id="PTHR42718">
    <property type="entry name" value="MAJOR FACILITATOR SUPERFAMILY MULTIDRUG TRANSPORTER MFSC"/>
    <property type="match status" value="1"/>
</dbReference>
<feature type="transmembrane region" description="Helical" evidence="6">
    <location>
        <begin position="401"/>
        <end position="420"/>
    </location>
</feature>
<comment type="caution">
    <text evidence="8">The sequence shown here is derived from an EMBL/GenBank/DDBJ whole genome shotgun (WGS) entry which is preliminary data.</text>
</comment>
<feature type="transmembrane region" description="Helical" evidence="6">
    <location>
        <begin position="195"/>
        <end position="218"/>
    </location>
</feature>
<evidence type="ECO:0000256" key="4">
    <source>
        <dbReference type="ARBA" id="ARBA00023136"/>
    </source>
</evidence>
<feature type="transmembrane region" description="Helical" evidence="6">
    <location>
        <begin position="224"/>
        <end position="244"/>
    </location>
</feature>
<feature type="transmembrane region" description="Helical" evidence="6">
    <location>
        <begin position="335"/>
        <end position="356"/>
    </location>
</feature>
<accession>A0ABR1F2I5</accession>
<dbReference type="PANTHER" id="PTHR42718:SF23">
    <property type="entry name" value="MAJOR FACILITATOR SUPERFAMILY (MFS) PROFILE DOMAIN-CONTAINING PROTEIN"/>
    <property type="match status" value="1"/>
</dbReference>
<keyword evidence="4 6" id="KW-0472">Membrane</keyword>
<feature type="transmembrane region" description="Helical" evidence="6">
    <location>
        <begin position="376"/>
        <end position="394"/>
    </location>
</feature>
<feature type="compositionally biased region" description="Polar residues" evidence="5">
    <location>
        <begin position="31"/>
        <end position="48"/>
    </location>
</feature>
<evidence type="ECO:0000256" key="3">
    <source>
        <dbReference type="ARBA" id="ARBA00022989"/>
    </source>
</evidence>
<feature type="transmembrane region" description="Helical" evidence="6">
    <location>
        <begin position="163"/>
        <end position="183"/>
    </location>
</feature>
<feature type="transmembrane region" description="Helical" evidence="6">
    <location>
        <begin position="103"/>
        <end position="121"/>
    </location>
</feature>
<reference evidence="8 9" key="1">
    <citation type="submission" date="2024-03" db="EMBL/GenBank/DDBJ databases">
        <title>Genome-scale model development and genomic sequencing of the oleaginous clade Lipomyces.</title>
        <authorList>
            <consortium name="Lawrence Berkeley National Laboratory"/>
            <person name="Czajka J.J."/>
            <person name="Han Y."/>
            <person name="Kim J."/>
            <person name="Mondo S.J."/>
            <person name="Hofstad B.A."/>
            <person name="Robles A."/>
            <person name="Haridas S."/>
            <person name="Riley R."/>
            <person name="LaButti K."/>
            <person name="Pangilinan J."/>
            <person name="Andreopoulos W."/>
            <person name="Lipzen A."/>
            <person name="Yan J."/>
            <person name="Wang M."/>
            <person name="Ng V."/>
            <person name="Grigoriev I.V."/>
            <person name="Spatafora J.W."/>
            <person name="Magnuson J.K."/>
            <person name="Baker S.E."/>
            <person name="Pomraning K.R."/>
        </authorList>
    </citation>
    <scope>NUCLEOTIDE SEQUENCE [LARGE SCALE GENOMIC DNA]</scope>
    <source>
        <strain evidence="8 9">Phaff 52-87</strain>
    </source>
</reference>
<proteinExistence type="predicted"/>
<name>A0ABR1F2I5_9ASCO</name>
<evidence type="ECO:0000313" key="9">
    <source>
        <dbReference type="Proteomes" id="UP001498771"/>
    </source>
</evidence>
<dbReference type="SUPFAM" id="SSF103473">
    <property type="entry name" value="MFS general substrate transporter"/>
    <property type="match status" value="1"/>
</dbReference>
<evidence type="ECO:0000259" key="7">
    <source>
        <dbReference type="PROSITE" id="PS50850"/>
    </source>
</evidence>
<dbReference type="EMBL" id="JBBJBU010000009">
    <property type="protein sequence ID" value="KAK7204052.1"/>
    <property type="molecule type" value="Genomic_DNA"/>
</dbReference>
<evidence type="ECO:0000256" key="1">
    <source>
        <dbReference type="ARBA" id="ARBA00004141"/>
    </source>
</evidence>
<dbReference type="Proteomes" id="UP001498771">
    <property type="component" value="Unassembled WGS sequence"/>
</dbReference>
<gene>
    <name evidence="8" type="ORF">BZA70DRAFT_259054</name>
</gene>
<feature type="transmembrane region" description="Helical" evidence="6">
    <location>
        <begin position="265"/>
        <end position="283"/>
    </location>
</feature>
<feature type="transmembrane region" description="Helical" evidence="6">
    <location>
        <begin position="517"/>
        <end position="536"/>
    </location>
</feature>
<dbReference type="GeneID" id="90036362"/>
<dbReference type="RefSeq" id="XP_064767085.1">
    <property type="nucleotide sequence ID" value="XM_064910850.1"/>
</dbReference>
<feature type="transmembrane region" description="Helical" evidence="6">
    <location>
        <begin position="295"/>
        <end position="315"/>
    </location>
</feature>
<feature type="domain" description="Major facilitator superfamily (MFS) profile" evidence="7">
    <location>
        <begin position="67"/>
        <end position="541"/>
    </location>
</feature>
<dbReference type="Gene3D" id="1.20.1250.20">
    <property type="entry name" value="MFS general substrate transporter like domains"/>
    <property type="match status" value="1"/>
</dbReference>
<dbReference type="PROSITE" id="PS50850">
    <property type="entry name" value="MFS"/>
    <property type="match status" value="1"/>
</dbReference>
<evidence type="ECO:0000313" key="8">
    <source>
        <dbReference type="EMBL" id="KAK7204052.1"/>
    </source>
</evidence>
<keyword evidence="2 6" id="KW-0812">Transmembrane</keyword>
<organism evidence="8 9">
    <name type="scientific">Myxozyma melibiosi</name>
    <dbReference type="NCBI Taxonomy" id="54550"/>
    <lineage>
        <taxon>Eukaryota</taxon>
        <taxon>Fungi</taxon>
        <taxon>Dikarya</taxon>
        <taxon>Ascomycota</taxon>
        <taxon>Saccharomycotina</taxon>
        <taxon>Lipomycetes</taxon>
        <taxon>Lipomycetales</taxon>
        <taxon>Lipomycetaceae</taxon>
        <taxon>Myxozyma</taxon>
    </lineage>
</organism>
<dbReference type="Gene3D" id="1.20.1720.10">
    <property type="entry name" value="Multidrug resistance protein D"/>
    <property type="match status" value="1"/>
</dbReference>
<evidence type="ECO:0000256" key="2">
    <source>
        <dbReference type="ARBA" id="ARBA00022692"/>
    </source>
</evidence>
<comment type="subcellular location">
    <subcellularLocation>
        <location evidence="1">Membrane</location>
        <topology evidence="1">Multi-pass membrane protein</topology>
    </subcellularLocation>
</comment>
<protein>
    <submittedName>
        <fullName evidence="8">Major facilitator superfamily domain-containing protein</fullName>
    </submittedName>
</protein>
<dbReference type="InterPro" id="IPR020846">
    <property type="entry name" value="MFS_dom"/>
</dbReference>
<dbReference type="Pfam" id="PF07690">
    <property type="entry name" value="MFS_1"/>
    <property type="match status" value="1"/>
</dbReference>
<dbReference type="InterPro" id="IPR036259">
    <property type="entry name" value="MFS_trans_sf"/>
</dbReference>
<feature type="region of interest" description="Disordered" evidence="5">
    <location>
        <begin position="21"/>
        <end position="50"/>
    </location>
</feature>
<keyword evidence="9" id="KW-1185">Reference proteome</keyword>
<keyword evidence="3 6" id="KW-1133">Transmembrane helix</keyword>
<dbReference type="InterPro" id="IPR011701">
    <property type="entry name" value="MFS"/>
</dbReference>
<evidence type="ECO:0000256" key="6">
    <source>
        <dbReference type="SAM" id="Phobius"/>
    </source>
</evidence>